<dbReference type="EMBL" id="BOML01000002">
    <property type="protein sequence ID" value="GID98790.1"/>
    <property type="molecule type" value="Genomic_DNA"/>
</dbReference>
<keyword evidence="3" id="KW-1185">Reference proteome</keyword>
<organism evidence="2 3">
    <name type="scientific">Paractinoplanes durhamensis</name>
    <dbReference type="NCBI Taxonomy" id="113563"/>
    <lineage>
        <taxon>Bacteria</taxon>
        <taxon>Bacillati</taxon>
        <taxon>Actinomycetota</taxon>
        <taxon>Actinomycetes</taxon>
        <taxon>Micromonosporales</taxon>
        <taxon>Micromonosporaceae</taxon>
        <taxon>Paractinoplanes</taxon>
    </lineage>
</organism>
<feature type="region of interest" description="Disordered" evidence="1">
    <location>
        <begin position="393"/>
        <end position="412"/>
    </location>
</feature>
<feature type="compositionally biased region" description="Polar residues" evidence="1">
    <location>
        <begin position="211"/>
        <end position="225"/>
    </location>
</feature>
<name>A0ABQ3YMM4_9ACTN</name>
<evidence type="ECO:0000313" key="3">
    <source>
        <dbReference type="Proteomes" id="UP000637628"/>
    </source>
</evidence>
<feature type="region of interest" description="Disordered" evidence="1">
    <location>
        <begin position="22"/>
        <end position="195"/>
    </location>
</feature>
<sequence length="469" mass="47738">MLDIGVGNWLVICCVVTEDSQNRVRGSGPFDEGAEPTKQIAVPKAGAAPADAQPSDPAQPSVPAPEEPYPAFPPDVFASGSPPPSSSPGSDLAGGATFFRPDATPPAGAHPTSGVPASNADPASAAPADSGPASAPPANDGLTSSSPVSSSPVSGGSPVAPTSADPYYGYSGADPVSGSPYAAAPTSGSAYAAAPTSGSAYGHAPFYTGTTDRWSPAGQTSGASTPPTPETDSFGLPPAALTGRRIEPSPPPPRSRLLTGLLAGLVAGLLLFGTTGWFAGRATAPEPSKPTTTPTAAAPKSTLGVFEQSQAAINQPDFDGTPLTGLAQGWLPYLSTCGRSGKPGGPTLDAGEKTRVRCTLDGMSALFVEYNSIADRDKARVVTLGQNVDARTLTPGVGEPGERPTPSGRTTGNYVEYSFELTEDGVTRTVAGVWWDDAQTPIAAYLLAYWKDGVGEHWEPVRDLWSRYA</sequence>
<accession>A0ABQ3YMM4</accession>
<feature type="compositionally biased region" description="Low complexity" evidence="1">
    <location>
        <begin position="116"/>
        <end position="159"/>
    </location>
</feature>
<feature type="region of interest" description="Disordered" evidence="1">
    <location>
        <begin position="211"/>
        <end position="253"/>
    </location>
</feature>
<gene>
    <name evidence="2" type="ORF">Adu01nite_01410</name>
</gene>
<reference evidence="2 3" key="1">
    <citation type="submission" date="2021-01" db="EMBL/GenBank/DDBJ databases">
        <title>Whole genome shotgun sequence of Actinoplanes durhamensis NBRC 14914.</title>
        <authorList>
            <person name="Komaki H."/>
            <person name="Tamura T."/>
        </authorList>
    </citation>
    <scope>NUCLEOTIDE SEQUENCE [LARGE SCALE GENOMIC DNA]</scope>
    <source>
        <strain evidence="2 3">NBRC 14914</strain>
    </source>
</reference>
<proteinExistence type="predicted"/>
<evidence type="ECO:0000313" key="2">
    <source>
        <dbReference type="EMBL" id="GID98790.1"/>
    </source>
</evidence>
<feature type="compositionally biased region" description="Low complexity" evidence="1">
    <location>
        <begin position="177"/>
        <end position="195"/>
    </location>
</feature>
<feature type="compositionally biased region" description="Low complexity" evidence="1">
    <location>
        <begin position="47"/>
        <end position="59"/>
    </location>
</feature>
<protein>
    <submittedName>
        <fullName evidence="2">Uncharacterized protein</fullName>
    </submittedName>
</protein>
<feature type="compositionally biased region" description="Pro residues" evidence="1">
    <location>
        <begin position="60"/>
        <end position="73"/>
    </location>
</feature>
<evidence type="ECO:0000256" key="1">
    <source>
        <dbReference type="SAM" id="MobiDB-lite"/>
    </source>
</evidence>
<comment type="caution">
    <text evidence="2">The sequence shown here is derived from an EMBL/GenBank/DDBJ whole genome shotgun (WGS) entry which is preliminary data.</text>
</comment>
<dbReference type="Proteomes" id="UP000637628">
    <property type="component" value="Unassembled WGS sequence"/>
</dbReference>